<keyword evidence="4" id="KW-1185">Reference proteome</keyword>
<sequence>MDMQKHTHHRDWLRLPENVIATISDKLSLSDFLLFSNVCKPWRSLQKETLLIHPNPLRGFPWLVMSKEGESEAKRCFSVLDNKLWKIKMPKADGGLIDAYTNYNKLVFSGDPGKATCVYMAFSYVSPIFFPWIPEAKDWLESCLEEETDDFLMDLISFNGCFYFLTREYNIRVVVAAYAYSTVQSNGYADQIDTQFYQVKMSPDIPLESSENVQIVRYLVEFRGEILLVIRFMRNLFKETYDFKVISVGFQSNGMGEIG</sequence>
<dbReference type="InterPro" id="IPR005174">
    <property type="entry name" value="KIB1-4_b-propeller"/>
</dbReference>
<dbReference type="Pfam" id="PF03478">
    <property type="entry name" value="Beta-prop_KIB1-4"/>
    <property type="match status" value="1"/>
</dbReference>
<comment type="caution">
    <text evidence="3">The sequence shown here is derived from an EMBL/GenBank/DDBJ whole genome shotgun (WGS) entry which is preliminary data.</text>
</comment>
<reference evidence="3" key="2">
    <citation type="submission" date="2023-02" db="EMBL/GenBank/DDBJ databases">
        <authorList>
            <person name="Swenson N.G."/>
            <person name="Wegrzyn J.L."/>
            <person name="Mcevoy S.L."/>
        </authorList>
    </citation>
    <scope>NUCLEOTIDE SEQUENCE</scope>
    <source>
        <strain evidence="3">91603</strain>
        <tissue evidence="3">Leaf</tissue>
    </source>
</reference>
<organism evidence="3 4">
    <name type="scientific">Acer negundo</name>
    <name type="common">Box elder</name>
    <dbReference type="NCBI Taxonomy" id="4023"/>
    <lineage>
        <taxon>Eukaryota</taxon>
        <taxon>Viridiplantae</taxon>
        <taxon>Streptophyta</taxon>
        <taxon>Embryophyta</taxon>
        <taxon>Tracheophyta</taxon>
        <taxon>Spermatophyta</taxon>
        <taxon>Magnoliopsida</taxon>
        <taxon>eudicotyledons</taxon>
        <taxon>Gunneridae</taxon>
        <taxon>Pentapetalae</taxon>
        <taxon>rosids</taxon>
        <taxon>malvids</taxon>
        <taxon>Sapindales</taxon>
        <taxon>Sapindaceae</taxon>
        <taxon>Hippocastanoideae</taxon>
        <taxon>Acereae</taxon>
        <taxon>Acer</taxon>
    </lineage>
</organism>
<reference evidence="3" key="1">
    <citation type="journal article" date="2022" name="Plant J.">
        <title>Strategies of tolerance reflected in two North American maple genomes.</title>
        <authorList>
            <person name="McEvoy S.L."/>
            <person name="Sezen U.U."/>
            <person name="Trouern-Trend A."/>
            <person name="McMahon S.M."/>
            <person name="Schaberg P.G."/>
            <person name="Yang J."/>
            <person name="Wegrzyn J.L."/>
            <person name="Swenson N.G."/>
        </authorList>
    </citation>
    <scope>NUCLEOTIDE SEQUENCE</scope>
    <source>
        <strain evidence="3">91603</strain>
    </source>
</reference>
<dbReference type="Gene3D" id="1.20.1280.50">
    <property type="match status" value="1"/>
</dbReference>
<dbReference type="AlphaFoldDB" id="A0AAD5J6H9"/>
<dbReference type="Proteomes" id="UP001064489">
    <property type="component" value="Chromosome 3"/>
</dbReference>
<dbReference type="InterPro" id="IPR036047">
    <property type="entry name" value="F-box-like_dom_sf"/>
</dbReference>
<dbReference type="InterPro" id="IPR001810">
    <property type="entry name" value="F-box_dom"/>
</dbReference>
<dbReference type="PANTHER" id="PTHR33110">
    <property type="entry name" value="F-BOX/KELCH-REPEAT PROTEIN-RELATED"/>
    <property type="match status" value="1"/>
</dbReference>
<dbReference type="SUPFAM" id="SSF81383">
    <property type="entry name" value="F-box domain"/>
    <property type="match status" value="1"/>
</dbReference>
<feature type="domain" description="F-box" evidence="1">
    <location>
        <begin position="12"/>
        <end position="46"/>
    </location>
</feature>
<evidence type="ECO:0000259" key="2">
    <source>
        <dbReference type="Pfam" id="PF03478"/>
    </source>
</evidence>
<dbReference type="EMBL" id="JAJSOW010000100">
    <property type="protein sequence ID" value="KAI9186714.1"/>
    <property type="molecule type" value="Genomic_DNA"/>
</dbReference>
<dbReference type="PANTHER" id="PTHR33110:SF134">
    <property type="entry name" value="OS09G0565350 PROTEIN"/>
    <property type="match status" value="1"/>
</dbReference>
<proteinExistence type="predicted"/>
<evidence type="ECO:0000259" key="1">
    <source>
        <dbReference type="Pfam" id="PF00646"/>
    </source>
</evidence>
<evidence type="ECO:0000313" key="3">
    <source>
        <dbReference type="EMBL" id="KAI9186714.1"/>
    </source>
</evidence>
<evidence type="ECO:0000313" key="4">
    <source>
        <dbReference type="Proteomes" id="UP001064489"/>
    </source>
</evidence>
<name>A0AAD5J6H9_ACENE</name>
<feature type="domain" description="KIB1-4 beta-propeller" evidence="2">
    <location>
        <begin position="62"/>
        <end position="251"/>
    </location>
</feature>
<evidence type="ECO:0008006" key="5">
    <source>
        <dbReference type="Google" id="ProtNLM"/>
    </source>
</evidence>
<gene>
    <name evidence="3" type="ORF">LWI28_020113</name>
</gene>
<accession>A0AAD5J6H9</accession>
<dbReference type="Pfam" id="PF00646">
    <property type="entry name" value="F-box"/>
    <property type="match status" value="1"/>
</dbReference>
<protein>
    <recommendedName>
        <fullName evidence="5">F-box domain-containing protein</fullName>
    </recommendedName>
</protein>